<dbReference type="InterPro" id="IPR027385">
    <property type="entry name" value="Beta-barrel_OMP"/>
</dbReference>
<protein>
    <submittedName>
        <fullName evidence="4">PhoP/Q and low Mg2+ inducible outer membrane protein H1</fullName>
    </submittedName>
</protein>
<dbReference type="Gene3D" id="2.40.160.20">
    <property type="match status" value="1"/>
</dbReference>
<evidence type="ECO:0000259" key="3">
    <source>
        <dbReference type="Pfam" id="PF13505"/>
    </source>
</evidence>
<feature type="domain" description="Outer membrane protein beta-barrel" evidence="3">
    <location>
        <begin position="8"/>
        <end position="184"/>
    </location>
</feature>
<sequence>MRANKPLIALFATLATTPAIATEFFIGATAGSQATEVKLDKDRTRSSDTALGLRAGVIIADNHRITGSYSRAEGIYDPNKKGDMRNHNILASYDYLVNIGDTRLKWFGGVSAGAGVFKDGSLGNEAKMAYGVQTGLSYNFDNGISTELGYRYLKHDMKAKGANTGSTLAIDNTQQLYVGIDYRF</sequence>
<feature type="signal peptide" evidence="2">
    <location>
        <begin position="1"/>
        <end position="21"/>
    </location>
</feature>
<accession>A0AA37TMU4</accession>
<feature type="chain" id="PRO_5041386879" evidence="2">
    <location>
        <begin position="22"/>
        <end position="184"/>
    </location>
</feature>
<gene>
    <name evidence="4" type="primary">oprH_1</name>
    <name evidence="4" type="ORF">GCM10007894_23140</name>
</gene>
<evidence type="ECO:0000313" key="4">
    <source>
        <dbReference type="EMBL" id="GLS84337.1"/>
    </source>
</evidence>
<dbReference type="RefSeq" id="WP_095498180.1">
    <property type="nucleotide sequence ID" value="NZ_BSPO01000003.1"/>
</dbReference>
<evidence type="ECO:0000256" key="2">
    <source>
        <dbReference type="SAM" id="SignalP"/>
    </source>
</evidence>
<dbReference type="Pfam" id="PF13505">
    <property type="entry name" value="OMP_b-brl"/>
    <property type="match status" value="1"/>
</dbReference>
<dbReference type="EMBL" id="BSPO01000003">
    <property type="protein sequence ID" value="GLS84337.1"/>
    <property type="molecule type" value="Genomic_DNA"/>
</dbReference>
<evidence type="ECO:0000313" key="5">
    <source>
        <dbReference type="Proteomes" id="UP001157439"/>
    </source>
</evidence>
<dbReference type="SUPFAM" id="SSF56925">
    <property type="entry name" value="OMPA-like"/>
    <property type="match status" value="1"/>
</dbReference>
<keyword evidence="1 2" id="KW-0732">Signal</keyword>
<keyword evidence="5" id="KW-1185">Reference proteome</keyword>
<comment type="caution">
    <text evidence="4">The sequence shown here is derived from an EMBL/GenBank/DDBJ whole genome shotgun (WGS) entry which is preliminary data.</text>
</comment>
<name>A0AA37TMU4_9GAMM</name>
<reference evidence="4 5" key="1">
    <citation type="journal article" date="2014" name="Int. J. Syst. Evol. Microbiol.">
        <title>Complete genome sequence of Corynebacterium casei LMG S-19264T (=DSM 44701T), isolated from a smear-ripened cheese.</title>
        <authorList>
            <consortium name="US DOE Joint Genome Institute (JGI-PGF)"/>
            <person name="Walter F."/>
            <person name="Albersmeier A."/>
            <person name="Kalinowski J."/>
            <person name="Ruckert C."/>
        </authorList>
    </citation>
    <scope>NUCLEOTIDE SEQUENCE [LARGE SCALE GENOMIC DNA]</scope>
    <source>
        <strain evidence="4 5">NBRC 112785</strain>
    </source>
</reference>
<dbReference type="InterPro" id="IPR011250">
    <property type="entry name" value="OMP/PagP_B-barrel"/>
</dbReference>
<dbReference type="AlphaFoldDB" id="A0AA37TMU4"/>
<evidence type="ECO:0000256" key="1">
    <source>
        <dbReference type="ARBA" id="ARBA00022729"/>
    </source>
</evidence>
<dbReference type="Proteomes" id="UP001157439">
    <property type="component" value="Unassembled WGS sequence"/>
</dbReference>
<proteinExistence type="predicted"/>
<organism evidence="4 5">
    <name type="scientific">Paraferrimonas haliotis</name>
    <dbReference type="NCBI Taxonomy" id="2013866"/>
    <lineage>
        <taxon>Bacteria</taxon>
        <taxon>Pseudomonadati</taxon>
        <taxon>Pseudomonadota</taxon>
        <taxon>Gammaproteobacteria</taxon>
        <taxon>Alteromonadales</taxon>
        <taxon>Ferrimonadaceae</taxon>
        <taxon>Paraferrimonas</taxon>
    </lineage>
</organism>